<evidence type="ECO:0000256" key="1">
    <source>
        <dbReference type="ARBA" id="ARBA00023125"/>
    </source>
</evidence>
<dbReference type="InterPro" id="IPR010982">
    <property type="entry name" value="Lambda_DNA-bd_dom_sf"/>
</dbReference>
<proteinExistence type="predicted"/>
<gene>
    <name evidence="3" type="ORF">AB6A68_09755</name>
</gene>
<dbReference type="SUPFAM" id="SSF47413">
    <property type="entry name" value="lambda repressor-like DNA-binding domains"/>
    <property type="match status" value="1"/>
</dbReference>
<organism evidence="3 4">
    <name type="scientific">Ferrimicrobium acidiphilum</name>
    <dbReference type="NCBI Taxonomy" id="121039"/>
    <lineage>
        <taxon>Bacteria</taxon>
        <taxon>Bacillati</taxon>
        <taxon>Actinomycetota</taxon>
        <taxon>Acidimicrobiia</taxon>
        <taxon>Acidimicrobiales</taxon>
        <taxon>Acidimicrobiaceae</taxon>
        <taxon>Ferrimicrobium</taxon>
    </lineage>
</organism>
<feature type="domain" description="HTH cro/C1-type" evidence="2">
    <location>
        <begin position="21"/>
        <end position="75"/>
    </location>
</feature>
<comment type="caution">
    <text evidence="3">The sequence shown here is derived from an EMBL/GenBank/DDBJ whole genome shotgun (WGS) entry which is preliminary data.</text>
</comment>
<sequence>MYHITIETSKQAQIDSISKKVRKLRCEHLWTQAELAEQVGIGRATVARIETGKCVPRMTTIRNLAEVFGVSTQELVTDPEVLWGHT</sequence>
<dbReference type="Proteomes" id="UP001560267">
    <property type="component" value="Unassembled WGS sequence"/>
</dbReference>
<accession>A0ABV3Y3H8</accession>
<reference evidence="3 4" key="1">
    <citation type="submission" date="2024-07" db="EMBL/GenBank/DDBJ databases">
        <title>Draft Genome Sequence of Ferrimicrobium acidiphilum Strain YE2023, Isolated from a Pulp of Bioleach Reactor.</title>
        <authorList>
            <person name="Elkina Y.A."/>
            <person name="Bulaeva A.G."/>
            <person name="Beletsky A.V."/>
            <person name="Mardanov A.V."/>
        </authorList>
    </citation>
    <scope>NUCLEOTIDE SEQUENCE [LARGE SCALE GENOMIC DNA]</scope>
    <source>
        <strain evidence="3 4">YE2023</strain>
    </source>
</reference>
<dbReference type="PANTHER" id="PTHR46558">
    <property type="entry name" value="TRACRIPTIONAL REGULATORY PROTEIN-RELATED-RELATED"/>
    <property type="match status" value="1"/>
</dbReference>
<dbReference type="RefSeq" id="WP_366525818.1">
    <property type="nucleotide sequence ID" value="NZ_JBFSHR010000036.1"/>
</dbReference>
<evidence type="ECO:0000313" key="3">
    <source>
        <dbReference type="EMBL" id="MEX6430116.1"/>
    </source>
</evidence>
<dbReference type="Pfam" id="PF01381">
    <property type="entry name" value="HTH_3"/>
    <property type="match status" value="1"/>
</dbReference>
<name>A0ABV3Y3H8_9ACTN</name>
<dbReference type="PROSITE" id="PS50943">
    <property type="entry name" value="HTH_CROC1"/>
    <property type="match status" value="1"/>
</dbReference>
<dbReference type="Gene3D" id="1.10.260.40">
    <property type="entry name" value="lambda repressor-like DNA-binding domains"/>
    <property type="match status" value="1"/>
</dbReference>
<dbReference type="EMBL" id="JBFSHR010000036">
    <property type="protein sequence ID" value="MEX6430116.1"/>
    <property type="molecule type" value="Genomic_DNA"/>
</dbReference>
<evidence type="ECO:0000313" key="4">
    <source>
        <dbReference type="Proteomes" id="UP001560267"/>
    </source>
</evidence>
<evidence type="ECO:0000259" key="2">
    <source>
        <dbReference type="PROSITE" id="PS50943"/>
    </source>
</evidence>
<keyword evidence="4" id="KW-1185">Reference proteome</keyword>
<protein>
    <submittedName>
        <fullName evidence="3">Helix-turn-helix transcriptional regulator</fullName>
    </submittedName>
</protein>
<dbReference type="InterPro" id="IPR001387">
    <property type="entry name" value="Cro/C1-type_HTH"/>
</dbReference>
<dbReference type="SMART" id="SM00530">
    <property type="entry name" value="HTH_XRE"/>
    <property type="match status" value="1"/>
</dbReference>
<dbReference type="PANTHER" id="PTHR46558:SF4">
    <property type="entry name" value="DNA-BIDING PHAGE PROTEIN"/>
    <property type="match status" value="1"/>
</dbReference>
<dbReference type="CDD" id="cd00093">
    <property type="entry name" value="HTH_XRE"/>
    <property type="match status" value="1"/>
</dbReference>
<keyword evidence="1" id="KW-0238">DNA-binding</keyword>